<dbReference type="InterPro" id="IPR052534">
    <property type="entry name" value="Extracell_DNA_Util/SecSys_Comp"/>
</dbReference>
<keyword evidence="1" id="KW-0472">Membrane</keyword>
<reference evidence="2 3" key="1">
    <citation type="journal article" date="2016" name="Nat. Commun.">
        <title>Thousands of microbial genomes shed light on interconnected biogeochemical processes in an aquifer system.</title>
        <authorList>
            <person name="Anantharaman K."/>
            <person name="Brown C.T."/>
            <person name="Hug L.A."/>
            <person name="Sharon I."/>
            <person name="Castelle C.J."/>
            <person name="Probst A.J."/>
            <person name="Thomas B.C."/>
            <person name="Singh A."/>
            <person name="Wilkins M.J."/>
            <person name="Karaoz U."/>
            <person name="Brodie E.L."/>
            <person name="Williams K.H."/>
            <person name="Hubbard S.S."/>
            <person name="Banfield J.F."/>
        </authorList>
    </citation>
    <scope>NUCLEOTIDE SEQUENCE [LARGE SCALE GENOMIC DNA]</scope>
</reference>
<accession>A0A1F4VEP0</accession>
<feature type="transmembrane region" description="Helical" evidence="1">
    <location>
        <begin position="25"/>
        <end position="47"/>
    </location>
</feature>
<keyword evidence="1" id="KW-1133">Transmembrane helix</keyword>
<dbReference type="Pfam" id="PF05137">
    <property type="entry name" value="PilN"/>
    <property type="match status" value="1"/>
</dbReference>
<organism evidence="2 3">
    <name type="scientific">candidate division WWE3 bacterium RIFCSPLOWO2_01_FULL_41_18</name>
    <dbReference type="NCBI Taxonomy" id="1802625"/>
    <lineage>
        <taxon>Bacteria</taxon>
        <taxon>Katanobacteria</taxon>
    </lineage>
</organism>
<protein>
    <recommendedName>
        <fullName evidence="4">Fimbrial assembly protein</fullName>
    </recommendedName>
</protein>
<dbReference type="AlphaFoldDB" id="A0A1F4VEP0"/>
<gene>
    <name evidence="2" type="ORF">A3A78_00380</name>
</gene>
<dbReference type="InterPro" id="IPR007813">
    <property type="entry name" value="PilN"/>
</dbReference>
<dbReference type="PANTHER" id="PTHR40278:SF1">
    <property type="entry name" value="DNA UTILIZATION PROTEIN HOFN"/>
    <property type="match status" value="1"/>
</dbReference>
<keyword evidence="1" id="KW-0812">Transmembrane</keyword>
<sequence>MDQPVIDLIPQEERIKRGKQKAQKAGLIIAFILFFLSGALSVGLYFYTREVDEKISLAKSSVEAKKAKIQDKAAVEISIRNLDAKYKVLSNILHTRLYYSLLLEELSQRIPQSVNVNTLDSSTADTVSLTGTSSDYISLAKFLNSLSDPNLASPSATPKDKNMFTNIAINSVTLDPLTAEARFNLTINLDTELLKKE</sequence>
<proteinExistence type="predicted"/>
<dbReference type="EMBL" id="MEVI01000002">
    <property type="protein sequence ID" value="OGC55400.1"/>
    <property type="molecule type" value="Genomic_DNA"/>
</dbReference>
<dbReference type="Proteomes" id="UP000176504">
    <property type="component" value="Unassembled WGS sequence"/>
</dbReference>
<dbReference type="PANTHER" id="PTHR40278">
    <property type="entry name" value="DNA UTILIZATION PROTEIN HOFN"/>
    <property type="match status" value="1"/>
</dbReference>
<comment type="caution">
    <text evidence="2">The sequence shown here is derived from an EMBL/GenBank/DDBJ whole genome shotgun (WGS) entry which is preliminary data.</text>
</comment>
<evidence type="ECO:0000313" key="3">
    <source>
        <dbReference type="Proteomes" id="UP000176504"/>
    </source>
</evidence>
<evidence type="ECO:0008006" key="4">
    <source>
        <dbReference type="Google" id="ProtNLM"/>
    </source>
</evidence>
<evidence type="ECO:0000256" key="1">
    <source>
        <dbReference type="SAM" id="Phobius"/>
    </source>
</evidence>
<evidence type="ECO:0000313" key="2">
    <source>
        <dbReference type="EMBL" id="OGC55400.1"/>
    </source>
</evidence>
<name>A0A1F4VEP0_UNCKA</name>